<feature type="compositionally biased region" description="Polar residues" evidence="11">
    <location>
        <begin position="47"/>
        <end position="58"/>
    </location>
</feature>
<dbReference type="InterPro" id="IPR000092">
    <property type="entry name" value="Polyprenyl_synt"/>
</dbReference>
<evidence type="ECO:0000256" key="10">
    <source>
        <dbReference type="ARBA" id="ARBA00033096"/>
    </source>
</evidence>
<comment type="cofactor">
    <cofactor evidence="1">
        <name>Mg(2+)</name>
        <dbReference type="ChEBI" id="CHEBI:18420"/>
    </cofactor>
</comment>
<reference evidence="13 14" key="1">
    <citation type="submission" date="2019-02" db="EMBL/GenBank/DDBJ databases">
        <title>Genome sequencing of the rare red list fungi Bondarzewia mesenterica.</title>
        <authorList>
            <person name="Buettner E."/>
            <person name="Kellner H."/>
        </authorList>
    </citation>
    <scope>NUCLEOTIDE SEQUENCE [LARGE SCALE GENOMIC DNA]</scope>
    <source>
        <strain evidence="13 14">DSM 108281</strain>
    </source>
</reference>
<dbReference type="EMBL" id="SGPL01000526">
    <property type="protein sequence ID" value="THH11232.1"/>
    <property type="molecule type" value="Genomic_DNA"/>
</dbReference>
<dbReference type="Pfam" id="PF00348">
    <property type="entry name" value="polyprenyl_synt"/>
    <property type="match status" value="1"/>
</dbReference>
<dbReference type="OrthoDB" id="6921389at2759"/>
<keyword evidence="3" id="KW-0479">Metal-binding</keyword>
<dbReference type="GO" id="GO:0004659">
    <property type="term" value="F:prenyltransferase activity"/>
    <property type="evidence" value="ECO:0007669"/>
    <property type="project" value="InterPro"/>
</dbReference>
<evidence type="ECO:0000256" key="6">
    <source>
        <dbReference type="ARBA" id="ARBA00032380"/>
    </source>
</evidence>
<feature type="compositionally biased region" description="Polar residues" evidence="11">
    <location>
        <begin position="344"/>
        <end position="354"/>
    </location>
</feature>
<name>A0A4S4LH00_9AGAM</name>
<proteinExistence type="inferred from homology"/>
<dbReference type="GO" id="GO:0046872">
    <property type="term" value="F:metal ion binding"/>
    <property type="evidence" value="ECO:0007669"/>
    <property type="project" value="UniProtKB-KW"/>
</dbReference>
<evidence type="ECO:0000256" key="8">
    <source>
        <dbReference type="ARBA" id="ARBA00032448"/>
    </source>
</evidence>
<dbReference type="PANTHER" id="PTHR12001">
    <property type="entry name" value="GERANYLGERANYL PYROPHOSPHATE SYNTHASE"/>
    <property type="match status" value="1"/>
</dbReference>
<evidence type="ECO:0000313" key="13">
    <source>
        <dbReference type="EMBL" id="THH11232.1"/>
    </source>
</evidence>
<protein>
    <recommendedName>
        <fullName evidence="9">(2E,6E)-farnesyl diphosphate synthase</fullName>
    </recommendedName>
    <alternativeName>
        <fullName evidence="8">Dimethylallyltranstransferase</fullName>
    </alternativeName>
    <alternativeName>
        <fullName evidence="7">Farnesyl diphosphate synthase</fullName>
    </alternativeName>
    <alternativeName>
        <fullName evidence="5">Farnesyltranstransferase</fullName>
    </alternativeName>
    <alternativeName>
        <fullName evidence="10">Geranylgeranyl diphosphate synthase</fullName>
    </alternativeName>
    <alternativeName>
        <fullName evidence="6">Geranyltranstransferase</fullName>
    </alternativeName>
</protein>
<dbReference type="InterPro" id="IPR008949">
    <property type="entry name" value="Isoprenoid_synthase_dom_sf"/>
</dbReference>
<dbReference type="InterPro" id="IPR011333">
    <property type="entry name" value="SKP1/BTB/POZ_sf"/>
</dbReference>
<evidence type="ECO:0000256" key="9">
    <source>
        <dbReference type="ARBA" id="ARBA00032873"/>
    </source>
</evidence>
<dbReference type="Gene3D" id="3.30.710.10">
    <property type="entry name" value="Potassium Channel Kv1.1, Chain A"/>
    <property type="match status" value="1"/>
</dbReference>
<evidence type="ECO:0000256" key="3">
    <source>
        <dbReference type="ARBA" id="ARBA00022723"/>
    </source>
</evidence>
<evidence type="ECO:0000256" key="4">
    <source>
        <dbReference type="ARBA" id="ARBA00022842"/>
    </source>
</evidence>
<dbReference type="InterPro" id="IPR033749">
    <property type="entry name" value="Polyprenyl_synt_CS"/>
</dbReference>
<organism evidence="13 14">
    <name type="scientific">Bondarzewia mesenterica</name>
    <dbReference type="NCBI Taxonomy" id="1095465"/>
    <lineage>
        <taxon>Eukaryota</taxon>
        <taxon>Fungi</taxon>
        <taxon>Dikarya</taxon>
        <taxon>Basidiomycota</taxon>
        <taxon>Agaricomycotina</taxon>
        <taxon>Agaricomycetes</taxon>
        <taxon>Russulales</taxon>
        <taxon>Bondarzewiaceae</taxon>
        <taxon>Bondarzewia</taxon>
    </lineage>
</organism>
<evidence type="ECO:0000256" key="1">
    <source>
        <dbReference type="ARBA" id="ARBA00001946"/>
    </source>
</evidence>
<feature type="region of interest" description="Disordered" evidence="11">
    <location>
        <begin position="329"/>
        <end position="354"/>
    </location>
</feature>
<dbReference type="SFLD" id="SFLDS00005">
    <property type="entry name" value="Isoprenoid_Synthase_Type_I"/>
    <property type="match status" value="1"/>
</dbReference>
<keyword evidence="14" id="KW-1185">Reference proteome</keyword>
<keyword evidence="4" id="KW-0460">Magnesium</keyword>
<feature type="region of interest" description="Disordered" evidence="11">
    <location>
        <begin position="1"/>
        <end position="62"/>
    </location>
</feature>
<feature type="domain" description="BTB" evidence="12">
    <location>
        <begin position="113"/>
        <end position="226"/>
    </location>
</feature>
<dbReference type="SUPFAM" id="SSF48576">
    <property type="entry name" value="Terpenoid synthases"/>
    <property type="match status" value="1"/>
</dbReference>
<dbReference type="SUPFAM" id="SSF54695">
    <property type="entry name" value="POZ domain"/>
    <property type="match status" value="1"/>
</dbReference>
<sequence length="776" mass="86627">MPASSSPLSDFDILDRSPSPSLEIVSNMSDDNSLTSPPEIMSDLRETNNSSAGDQISATVEEARPSSVLSILSAHSDSKESEDDESIISDDLSIILPDQSLWKKHERFFFEDGTVTFMVEDMTYRVYQHYFTRDSPTFAEQIFPAHFGKGRTFLEKLHRQMTPIVLQDIKARDFDAFLSILYPSTFEDATADVKDVEGWTSVLHLASRWHIESMRALAIERLAAIASPFDKLVLGRTYSVEDWLVPAYTALCEREELLSDEECQRLSMQDIILICRVRETSLREFVPACPSCSYASLYCRQCGQYNTSQVSLKPMSSATITQSVKNLMPKPTMPSVPPPALSQPDATSPSLHDANSSCAAVLESRFSAQEKVEDVADNNGSITPLSRAQKKMAKSSENGGKGLGGSTLKGRLPCSFSGSPATMSGWDLSEPGVTMTHCTVFPSAMADKYNDFLQRLSGTPSSKKDDSVLLEPYAYIVSNPGKEIRGEMVEAFDIWLNVPEKSLKLIARVISMLHNASLLIDDIEDDSQLRRGQPVAHKIYGIPQTINAANYAYFLAYQELFSLRRSPSEKTGETASERLYTDTNLDKIVNDELLNLHRGQGLELLWRDSLQCPTEDEYIAMVNDKTGGLFRVAVKLMMACATTNVNVDYVPLVNLISVYFQIRDDYMNLQSSEYATNKGFAEDLTEGKFSFPIVHAVRSDLSNRQVLNVLQKRPTTPTLKAYTISYLRNHTKSFDYTLRVLHNLEKQTSAEIQRLGGNLRLQAIIDSLRVSQEAES</sequence>
<dbReference type="CDD" id="cd00685">
    <property type="entry name" value="Trans_IPPS_HT"/>
    <property type="match status" value="1"/>
</dbReference>
<evidence type="ECO:0000259" key="12">
    <source>
        <dbReference type="SMART" id="SM00225"/>
    </source>
</evidence>
<evidence type="ECO:0000256" key="5">
    <source>
        <dbReference type="ARBA" id="ARBA00032052"/>
    </source>
</evidence>
<gene>
    <name evidence="13" type="ORF">EW146_g8122</name>
</gene>
<comment type="similarity">
    <text evidence="2">Belongs to the FPP/GGPP synthase family.</text>
</comment>
<dbReference type="InterPro" id="IPR000210">
    <property type="entry name" value="BTB/POZ_dom"/>
</dbReference>
<comment type="caution">
    <text evidence="13">The sequence shown here is derived from an EMBL/GenBank/DDBJ whole genome shotgun (WGS) entry which is preliminary data.</text>
</comment>
<dbReference type="SMART" id="SM00225">
    <property type="entry name" value="BTB"/>
    <property type="match status" value="1"/>
</dbReference>
<evidence type="ECO:0000313" key="14">
    <source>
        <dbReference type="Proteomes" id="UP000310158"/>
    </source>
</evidence>
<dbReference type="GO" id="GO:0008299">
    <property type="term" value="P:isoprenoid biosynthetic process"/>
    <property type="evidence" value="ECO:0007669"/>
    <property type="project" value="InterPro"/>
</dbReference>
<feature type="compositionally biased region" description="Pro residues" evidence="11">
    <location>
        <begin position="331"/>
        <end position="341"/>
    </location>
</feature>
<dbReference type="PROSITE" id="PS00723">
    <property type="entry name" value="POLYPRENYL_SYNTHASE_1"/>
    <property type="match status" value="1"/>
</dbReference>
<evidence type="ECO:0000256" key="2">
    <source>
        <dbReference type="ARBA" id="ARBA00006706"/>
    </source>
</evidence>
<evidence type="ECO:0000256" key="11">
    <source>
        <dbReference type="SAM" id="MobiDB-lite"/>
    </source>
</evidence>
<feature type="compositionally biased region" description="Polar residues" evidence="11">
    <location>
        <begin position="18"/>
        <end position="36"/>
    </location>
</feature>
<accession>A0A4S4LH00</accession>
<dbReference type="Proteomes" id="UP000310158">
    <property type="component" value="Unassembled WGS sequence"/>
</dbReference>
<dbReference type="Gene3D" id="1.10.600.10">
    <property type="entry name" value="Farnesyl Diphosphate Synthase"/>
    <property type="match status" value="1"/>
</dbReference>
<dbReference type="AlphaFoldDB" id="A0A4S4LH00"/>
<evidence type="ECO:0000256" key="7">
    <source>
        <dbReference type="ARBA" id="ARBA00032424"/>
    </source>
</evidence>
<dbReference type="PANTHER" id="PTHR12001:SF44">
    <property type="entry name" value="GERANYLGERANYL PYROPHOSPHATE SYNTHASE"/>
    <property type="match status" value="1"/>
</dbReference>